<dbReference type="AlphaFoldDB" id="A0A9P3FJL1"/>
<accession>A0A9P3FJL1</accession>
<dbReference type="OrthoDB" id="3650687at2759"/>
<keyword evidence="3" id="KW-1185">Reference proteome</keyword>
<dbReference type="RefSeq" id="XP_044661589.1">
    <property type="nucleotide sequence ID" value="XM_044805654.1"/>
</dbReference>
<proteinExistence type="predicted"/>
<dbReference type="Pfam" id="PF24864">
    <property type="entry name" value="DUF7730"/>
    <property type="match status" value="1"/>
</dbReference>
<evidence type="ECO:0000313" key="3">
    <source>
        <dbReference type="Proteomes" id="UP000825890"/>
    </source>
</evidence>
<reference evidence="2 3" key="1">
    <citation type="submission" date="2021-01" db="EMBL/GenBank/DDBJ databases">
        <title>Cercospora kikuchii MAFF 305040 whole genome shotgun sequence.</title>
        <authorList>
            <person name="Kashiwa T."/>
            <person name="Suzuki T."/>
        </authorList>
    </citation>
    <scope>NUCLEOTIDE SEQUENCE [LARGE SCALE GENOMIC DNA]</scope>
    <source>
        <strain evidence="2 3">MAFF 305040</strain>
    </source>
</reference>
<comment type="caution">
    <text evidence="2">The sequence shown here is derived from an EMBL/GenBank/DDBJ whole genome shotgun (WGS) entry which is preliminary data.</text>
</comment>
<name>A0A9P3FJL1_9PEZI</name>
<dbReference type="PANTHER" id="PTHR38790:SF9">
    <property type="entry name" value="F-BOX DOMAIN-CONTAINING PROTEIN"/>
    <property type="match status" value="1"/>
</dbReference>
<protein>
    <recommendedName>
        <fullName evidence="1">DUF7730 domain-containing protein</fullName>
    </recommendedName>
</protein>
<organism evidence="2 3">
    <name type="scientific">Cercospora kikuchii</name>
    <dbReference type="NCBI Taxonomy" id="84275"/>
    <lineage>
        <taxon>Eukaryota</taxon>
        <taxon>Fungi</taxon>
        <taxon>Dikarya</taxon>
        <taxon>Ascomycota</taxon>
        <taxon>Pezizomycotina</taxon>
        <taxon>Dothideomycetes</taxon>
        <taxon>Dothideomycetidae</taxon>
        <taxon>Mycosphaerellales</taxon>
        <taxon>Mycosphaerellaceae</taxon>
        <taxon>Cercospora</taxon>
    </lineage>
</organism>
<dbReference type="GeneID" id="68295777"/>
<evidence type="ECO:0000259" key="1">
    <source>
        <dbReference type="Pfam" id="PF24864"/>
    </source>
</evidence>
<evidence type="ECO:0000313" key="2">
    <source>
        <dbReference type="EMBL" id="GIZ47102.1"/>
    </source>
</evidence>
<dbReference type="InterPro" id="IPR056632">
    <property type="entry name" value="DUF7730"/>
</dbReference>
<feature type="domain" description="DUF7730" evidence="1">
    <location>
        <begin position="187"/>
        <end position="317"/>
    </location>
</feature>
<dbReference type="PANTHER" id="PTHR38790">
    <property type="entry name" value="2EXR DOMAIN-CONTAINING PROTEIN-RELATED"/>
    <property type="match status" value="1"/>
</dbReference>
<gene>
    <name evidence="2" type="ORF">CKM354_001020200</name>
</gene>
<dbReference type="Proteomes" id="UP000825890">
    <property type="component" value="Unassembled WGS sequence"/>
</dbReference>
<sequence>MAQVQPNTSVVAASDNGATVVTFLPPSSLPVLRFQPAAQPRALKDEVEELIRLWRHSKHKPPFTTGELVVIAHVLSDLKPQRLKEIHYKILSTLAYYNRRALLAFTDQFDAEASASYDSEEKSQLGHILPGLYEAARDFEHPLNCVDEFDPSHDTDVCENKYTMCAKAARIYLRDRLEPLRQGYFDFMGLPAELREKIYKMLLVYPRPGLTLADNAREPIHRNVRLGLWSRTDLEIPAHISDTEVPENEFAVGSLTKTLAVLVVSKQVRQEALPVFYGRNTFNFGSLRSLDRALELLSHETVKDIRDLRIVVNRKRMGDPLPQLKKLRSFEALRKLTLTVPRDSAFWNHICIYDDENRAATPSELSKLKRVTELNEIIALTKRAKHVEFRGDGFLGNYIRQKIGQPAKTQ</sequence>
<dbReference type="EMBL" id="BOLY01000007">
    <property type="protein sequence ID" value="GIZ47102.1"/>
    <property type="molecule type" value="Genomic_DNA"/>
</dbReference>